<evidence type="ECO:0000259" key="12">
    <source>
        <dbReference type="PROSITE" id="PS50178"/>
    </source>
</evidence>
<reference evidence="14 15" key="1">
    <citation type="submission" date="2018-10" db="EMBL/GenBank/DDBJ databases">
        <title>Complete genome sequence of Malassezia restricta CBS 7877.</title>
        <authorList>
            <person name="Morand S.C."/>
            <person name="Bertignac M."/>
            <person name="Iltis A."/>
            <person name="Kolder I."/>
            <person name="Pirovano W."/>
            <person name="Jourdain R."/>
            <person name="Clavaud C."/>
        </authorList>
    </citation>
    <scope>NUCLEOTIDE SEQUENCE [LARGE SCALE GENOMIC DNA]</scope>
    <source>
        <strain evidence="14 15">CBS 7877</strain>
    </source>
</reference>
<dbReference type="STRING" id="425264.A0A3G2S8L8"/>
<comment type="similarity">
    <text evidence="2">Belongs to the VPS27 family.</text>
</comment>
<proteinExistence type="inferred from homology"/>
<keyword evidence="5" id="KW-0677">Repeat</keyword>
<name>A0A3G2S8L8_MALR7</name>
<dbReference type="EMBL" id="CP033153">
    <property type="protein sequence ID" value="AYO44434.1"/>
    <property type="molecule type" value="Genomic_DNA"/>
</dbReference>
<dbReference type="InterPro" id="IPR011011">
    <property type="entry name" value="Znf_FYVE_PHD"/>
</dbReference>
<dbReference type="Pfam" id="PF01363">
    <property type="entry name" value="FYVE"/>
    <property type="match status" value="1"/>
</dbReference>
<evidence type="ECO:0000256" key="11">
    <source>
        <dbReference type="SAM" id="MobiDB-lite"/>
    </source>
</evidence>
<dbReference type="InterPro" id="IPR017455">
    <property type="entry name" value="Znf_FYVE-rel"/>
</dbReference>
<accession>A0A3G2S8L8</accession>
<feature type="domain" description="FYVE-type" evidence="12">
    <location>
        <begin position="80"/>
        <end position="140"/>
    </location>
</feature>
<dbReference type="SUPFAM" id="SSF57903">
    <property type="entry name" value="FYVE/PHD zinc finger"/>
    <property type="match status" value="1"/>
</dbReference>
<dbReference type="GO" id="GO:0008270">
    <property type="term" value="F:zinc ion binding"/>
    <property type="evidence" value="ECO:0007669"/>
    <property type="project" value="UniProtKB-KW"/>
</dbReference>
<dbReference type="GO" id="GO:0033565">
    <property type="term" value="C:ESCRT-0 complex"/>
    <property type="evidence" value="ECO:0007669"/>
    <property type="project" value="TreeGrafter"/>
</dbReference>
<keyword evidence="7 10" id="KW-0863">Zinc-finger</keyword>
<evidence type="ECO:0000256" key="6">
    <source>
        <dbReference type="ARBA" id="ARBA00022753"/>
    </source>
</evidence>
<keyword evidence="6" id="KW-0967">Endosome</keyword>
<dbReference type="Gene3D" id="6.10.140.100">
    <property type="match status" value="1"/>
</dbReference>
<keyword evidence="8" id="KW-0862">Zinc</keyword>
<evidence type="ECO:0000313" key="14">
    <source>
        <dbReference type="EMBL" id="AYO44434.1"/>
    </source>
</evidence>
<evidence type="ECO:0000256" key="4">
    <source>
        <dbReference type="ARBA" id="ARBA00022723"/>
    </source>
</evidence>
<evidence type="ECO:0000256" key="7">
    <source>
        <dbReference type="ARBA" id="ARBA00022771"/>
    </source>
</evidence>
<organism evidence="14 15">
    <name type="scientific">Malassezia restricta (strain ATCC 96810 / NBRC 103918 / CBS 7877)</name>
    <name type="common">Seborrheic dermatitis infection agent</name>
    <dbReference type="NCBI Taxonomy" id="425264"/>
    <lineage>
        <taxon>Eukaryota</taxon>
        <taxon>Fungi</taxon>
        <taxon>Dikarya</taxon>
        <taxon>Basidiomycota</taxon>
        <taxon>Ustilaginomycotina</taxon>
        <taxon>Malasseziomycetes</taxon>
        <taxon>Malasseziales</taxon>
        <taxon>Malasseziaceae</taxon>
        <taxon>Malassezia</taxon>
    </lineage>
</organism>
<keyword evidence="9" id="KW-0472">Membrane</keyword>
<dbReference type="PANTHER" id="PTHR47794:SF1">
    <property type="entry name" value="VACUOLAR PROTEIN SORTING-ASSOCIATED PROTEIN 27"/>
    <property type="match status" value="1"/>
</dbReference>
<evidence type="ECO:0000256" key="3">
    <source>
        <dbReference type="ARBA" id="ARBA00017753"/>
    </source>
</evidence>
<evidence type="ECO:0000256" key="5">
    <source>
        <dbReference type="ARBA" id="ARBA00022737"/>
    </source>
</evidence>
<dbReference type="Gene3D" id="3.30.40.10">
    <property type="entry name" value="Zinc/RING finger domain, C3HC4 (zinc finger)"/>
    <property type="match status" value="1"/>
</dbReference>
<evidence type="ECO:0000256" key="8">
    <source>
        <dbReference type="ARBA" id="ARBA00022833"/>
    </source>
</evidence>
<dbReference type="GO" id="GO:0010008">
    <property type="term" value="C:endosome membrane"/>
    <property type="evidence" value="ECO:0007669"/>
    <property type="project" value="UniProtKB-SubCell"/>
</dbReference>
<dbReference type="InterPro" id="IPR013083">
    <property type="entry name" value="Znf_RING/FYVE/PHD"/>
</dbReference>
<keyword evidence="4" id="KW-0479">Metal-binding</keyword>
<dbReference type="GO" id="GO:0043328">
    <property type="term" value="P:protein transport to vacuole involved in ubiquitin-dependent protein catabolic process via the multivesicular body sorting pathway"/>
    <property type="evidence" value="ECO:0007669"/>
    <property type="project" value="TreeGrafter"/>
</dbReference>
<dbReference type="GO" id="GO:0043130">
    <property type="term" value="F:ubiquitin binding"/>
    <property type="evidence" value="ECO:0007669"/>
    <property type="project" value="InterPro"/>
</dbReference>
<dbReference type="InterPro" id="IPR000306">
    <property type="entry name" value="Znf_FYVE"/>
</dbReference>
<dbReference type="PROSITE" id="PS50178">
    <property type="entry name" value="ZF_FYVE"/>
    <property type="match status" value="1"/>
</dbReference>
<feature type="region of interest" description="Disordered" evidence="11">
    <location>
        <begin position="145"/>
        <end position="164"/>
    </location>
</feature>
<evidence type="ECO:0000256" key="9">
    <source>
        <dbReference type="ARBA" id="ARBA00023136"/>
    </source>
</evidence>
<dbReference type="VEuPathDB" id="FungiDB:DNF11_3484"/>
<evidence type="ECO:0000256" key="10">
    <source>
        <dbReference type="PROSITE-ProRule" id="PRU00091"/>
    </source>
</evidence>
<comment type="subcellular location">
    <subcellularLocation>
        <location evidence="1">Endosome membrane</location>
        <topology evidence="1">Peripheral membrane protein</topology>
        <orientation evidence="1">Cytoplasmic side</orientation>
    </subcellularLocation>
</comment>
<keyword evidence="15" id="KW-1185">Reference proteome</keyword>
<sequence>MESIISVLKERSNLEISVKAKMLQYLQDWRHIAKSNKKELGFIVEAVEGLERDGFELPPPNPITAESGKAFTEAPVAPEWSDNMVCTKCRSEFGTFLRKHHCRNCGRIFCYKCSTKTMPLPWYSVNDPVRVCDGCFQRKCPVLKPSESDTDQVSPSKPSRAEDDELANVMALSLKEYNERQSASVTANNTSTQSRAPETTDAEDDPELAAAIAASLYELDKRKPKEIMQPEVPASKKIPNTPNALCGKSPAERALEVDVNDLDNILTFYDTVVLSNASWISKVPRSGIPQPVQNIQDKAAASRFNVAKKSDYGHRRLRELTNLHEKLSEVVKMYDTLLDKQFEGGVSSHIATRQPDLAPMPTVHDFPSAPSDPFSEPFCASAPVIPESEYISSDPIMTSFELQKKDPGVTSNPAHDLTPAPEPLLIDL</sequence>
<dbReference type="SMART" id="SM00726">
    <property type="entry name" value="UIM"/>
    <property type="match status" value="2"/>
</dbReference>
<dbReference type="AlphaFoldDB" id="A0A3G2S8L8"/>
<dbReference type="Gene3D" id="1.20.5.1940">
    <property type="match status" value="1"/>
</dbReference>
<evidence type="ECO:0000313" key="15">
    <source>
        <dbReference type="Proteomes" id="UP000269793"/>
    </source>
</evidence>
<dbReference type="PANTHER" id="PTHR47794">
    <property type="entry name" value="VACUOLAR PROTEIN SORTING-ASSOCIATED PROTEIN 27"/>
    <property type="match status" value="1"/>
</dbReference>
<evidence type="ECO:0000259" key="13">
    <source>
        <dbReference type="PROSITE" id="PS50179"/>
    </source>
</evidence>
<dbReference type="OrthoDB" id="957735at2759"/>
<protein>
    <recommendedName>
        <fullName evidence="3">Vacuolar protein sorting-associated protein 27</fullName>
    </recommendedName>
</protein>
<dbReference type="InterPro" id="IPR002014">
    <property type="entry name" value="VHS_dom"/>
</dbReference>
<dbReference type="GO" id="GO:0032266">
    <property type="term" value="F:phosphatidylinositol-3-phosphate binding"/>
    <property type="evidence" value="ECO:0007669"/>
    <property type="project" value="TreeGrafter"/>
</dbReference>
<feature type="region of interest" description="Disordered" evidence="11">
    <location>
        <begin position="179"/>
        <end position="206"/>
    </location>
</feature>
<evidence type="ECO:0000256" key="1">
    <source>
        <dbReference type="ARBA" id="ARBA00004125"/>
    </source>
</evidence>
<gene>
    <name evidence="14" type="primary">VPS27</name>
    <name evidence="14" type="ORF">DNF11_3484</name>
</gene>
<feature type="compositionally biased region" description="Polar residues" evidence="11">
    <location>
        <begin position="180"/>
        <end position="197"/>
    </location>
</feature>
<dbReference type="SMART" id="SM00064">
    <property type="entry name" value="FYVE"/>
    <property type="match status" value="1"/>
</dbReference>
<evidence type="ECO:0000256" key="2">
    <source>
        <dbReference type="ARBA" id="ARBA00008597"/>
    </source>
</evidence>
<dbReference type="GO" id="GO:0006623">
    <property type="term" value="P:protein targeting to vacuole"/>
    <property type="evidence" value="ECO:0007669"/>
    <property type="project" value="TreeGrafter"/>
</dbReference>
<dbReference type="PROSITE" id="PS50179">
    <property type="entry name" value="VHS"/>
    <property type="match status" value="1"/>
</dbReference>
<dbReference type="Proteomes" id="UP000269793">
    <property type="component" value="Chromosome VI"/>
</dbReference>
<feature type="domain" description="VHS" evidence="13">
    <location>
        <begin position="1"/>
        <end position="58"/>
    </location>
</feature>
<dbReference type="InterPro" id="IPR003903">
    <property type="entry name" value="UIM_dom"/>
</dbReference>